<accession>A0A8S1P6K2</accession>
<protein>
    <recommendedName>
        <fullName evidence="6">G-protein coupled receptors family 2 profile 2 domain-containing protein</fullName>
    </recommendedName>
</protein>
<feature type="transmembrane region" description="Helical" evidence="5">
    <location>
        <begin position="39"/>
        <end position="58"/>
    </location>
</feature>
<name>A0A8S1P6K2_9CILI</name>
<feature type="transmembrane region" description="Helical" evidence="5">
    <location>
        <begin position="213"/>
        <end position="231"/>
    </location>
</feature>
<evidence type="ECO:0000313" key="7">
    <source>
        <dbReference type="EMBL" id="CAD8098616.1"/>
    </source>
</evidence>
<organism evidence="7 8">
    <name type="scientific">Paramecium sonneborni</name>
    <dbReference type="NCBI Taxonomy" id="65129"/>
    <lineage>
        <taxon>Eukaryota</taxon>
        <taxon>Sar</taxon>
        <taxon>Alveolata</taxon>
        <taxon>Ciliophora</taxon>
        <taxon>Intramacronucleata</taxon>
        <taxon>Oligohymenophorea</taxon>
        <taxon>Peniculida</taxon>
        <taxon>Parameciidae</taxon>
        <taxon>Paramecium</taxon>
    </lineage>
</organism>
<comment type="subcellular location">
    <subcellularLocation>
        <location evidence="1">Membrane</location>
        <topology evidence="1">Multi-pass membrane protein</topology>
    </subcellularLocation>
</comment>
<dbReference type="OrthoDB" id="309011at2759"/>
<evidence type="ECO:0000256" key="1">
    <source>
        <dbReference type="ARBA" id="ARBA00004141"/>
    </source>
</evidence>
<feature type="transmembrane region" description="Helical" evidence="5">
    <location>
        <begin position="172"/>
        <end position="193"/>
    </location>
</feature>
<dbReference type="AlphaFoldDB" id="A0A8S1P6K2"/>
<dbReference type="Proteomes" id="UP000692954">
    <property type="component" value="Unassembled WGS sequence"/>
</dbReference>
<feature type="domain" description="G-protein coupled receptors family 2 profile 2" evidence="6">
    <location>
        <begin position="3"/>
        <end position="271"/>
    </location>
</feature>
<proteinExistence type="predicted"/>
<feature type="transmembrane region" description="Helical" evidence="5">
    <location>
        <begin position="121"/>
        <end position="143"/>
    </location>
</feature>
<dbReference type="GO" id="GO:0005886">
    <property type="term" value="C:plasma membrane"/>
    <property type="evidence" value="ECO:0007669"/>
    <property type="project" value="TreeGrafter"/>
</dbReference>
<feature type="transmembrane region" description="Helical" evidence="5">
    <location>
        <begin position="251"/>
        <end position="268"/>
    </location>
</feature>
<feature type="transmembrane region" description="Helical" evidence="5">
    <location>
        <begin position="6"/>
        <end position="27"/>
    </location>
</feature>
<feature type="transmembrane region" description="Helical" evidence="5">
    <location>
        <begin position="70"/>
        <end position="89"/>
    </location>
</feature>
<reference evidence="7" key="1">
    <citation type="submission" date="2021-01" db="EMBL/GenBank/DDBJ databases">
        <authorList>
            <consortium name="Genoscope - CEA"/>
            <person name="William W."/>
        </authorList>
    </citation>
    <scope>NUCLEOTIDE SEQUENCE</scope>
</reference>
<dbReference type="GO" id="GO:0004930">
    <property type="term" value="F:G protein-coupled receptor activity"/>
    <property type="evidence" value="ECO:0007669"/>
    <property type="project" value="TreeGrafter"/>
</dbReference>
<dbReference type="EMBL" id="CAJJDN010000070">
    <property type="protein sequence ID" value="CAD8098616.1"/>
    <property type="molecule type" value="Genomic_DNA"/>
</dbReference>
<dbReference type="InterPro" id="IPR017981">
    <property type="entry name" value="GPCR_2-like_7TM"/>
</dbReference>
<keyword evidence="8" id="KW-1185">Reference proteome</keyword>
<evidence type="ECO:0000256" key="5">
    <source>
        <dbReference type="SAM" id="Phobius"/>
    </source>
</evidence>
<evidence type="ECO:0000256" key="3">
    <source>
        <dbReference type="ARBA" id="ARBA00022989"/>
    </source>
</evidence>
<sequence>MTNNIGIISSATLSLIGQMIIVVLFFYFTKLRNGLIPRIILYLTIGGIIQTIGILGSSFDELNCTLFGLFRLYGGLSSIIWSSILIYSIKQLFMVFNNQNSSEFMDIREILKKLVKLESKFCLYSFGLPLILITYPLITALLYQQKNSQLCLFYNIQTDPLLQKMQLNIQKLILWIIPISLYLIYSLSILNRIKHVLKDNEENQEIYIEVRKLIKQILLFPMITFICTLSFTVEDIQSLFVSQIGLTQTSISLAFLSFWGFLNCLAYLSQDSVRLEIRSRKMSEEQQDM</sequence>
<dbReference type="PANTHER" id="PTHR23112:SF0">
    <property type="entry name" value="TRANSMEMBRANE PROTEIN 116"/>
    <property type="match status" value="1"/>
</dbReference>
<dbReference type="GO" id="GO:0007166">
    <property type="term" value="P:cell surface receptor signaling pathway"/>
    <property type="evidence" value="ECO:0007669"/>
    <property type="project" value="InterPro"/>
</dbReference>
<comment type="caution">
    <text evidence="7">The sequence shown here is derived from an EMBL/GenBank/DDBJ whole genome shotgun (WGS) entry which is preliminary data.</text>
</comment>
<keyword evidence="3 5" id="KW-1133">Transmembrane helix</keyword>
<evidence type="ECO:0000256" key="4">
    <source>
        <dbReference type="ARBA" id="ARBA00023136"/>
    </source>
</evidence>
<keyword evidence="4 5" id="KW-0472">Membrane</keyword>
<gene>
    <name evidence="7" type="ORF">PSON_ATCC_30995.1.T0700208</name>
</gene>
<evidence type="ECO:0000259" key="6">
    <source>
        <dbReference type="PROSITE" id="PS50261"/>
    </source>
</evidence>
<dbReference type="GO" id="GO:0007189">
    <property type="term" value="P:adenylate cyclase-activating G protein-coupled receptor signaling pathway"/>
    <property type="evidence" value="ECO:0007669"/>
    <property type="project" value="TreeGrafter"/>
</dbReference>
<dbReference type="PANTHER" id="PTHR23112">
    <property type="entry name" value="G PROTEIN-COUPLED RECEPTOR 157-RELATED"/>
    <property type="match status" value="1"/>
</dbReference>
<evidence type="ECO:0000313" key="8">
    <source>
        <dbReference type="Proteomes" id="UP000692954"/>
    </source>
</evidence>
<dbReference type="PROSITE" id="PS50261">
    <property type="entry name" value="G_PROTEIN_RECEP_F2_4"/>
    <property type="match status" value="1"/>
</dbReference>
<keyword evidence="2 5" id="KW-0812">Transmembrane</keyword>
<evidence type="ECO:0000256" key="2">
    <source>
        <dbReference type="ARBA" id="ARBA00022692"/>
    </source>
</evidence>